<evidence type="ECO:0000313" key="1">
    <source>
        <dbReference type="EMBL" id="VDN24046.1"/>
    </source>
</evidence>
<dbReference type="Proteomes" id="UP000271098">
    <property type="component" value="Unassembled WGS sequence"/>
</dbReference>
<dbReference type="OrthoDB" id="5985669at2759"/>
<name>A0A183E077_9BILA</name>
<evidence type="ECO:0000313" key="2">
    <source>
        <dbReference type="Proteomes" id="UP000271098"/>
    </source>
</evidence>
<dbReference type="WBParaSite" id="GPUH_0001438701-mRNA-1">
    <property type="protein sequence ID" value="GPUH_0001438701-mRNA-1"/>
    <property type="gene ID" value="GPUH_0001438701"/>
</dbReference>
<organism evidence="3">
    <name type="scientific">Gongylonema pulchrum</name>
    <dbReference type="NCBI Taxonomy" id="637853"/>
    <lineage>
        <taxon>Eukaryota</taxon>
        <taxon>Metazoa</taxon>
        <taxon>Ecdysozoa</taxon>
        <taxon>Nematoda</taxon>
        <taxon>Chromadorea</taxon>
        <taxon>Rhabditida</taxon>
        <taxon>Spirurina</taxon>
        <taxon>Spiruromorpha</taxon>
        <taxon>Spiruroidea</taxon>
        <taxon>Gongylonematidae</taxon>
        <taxon>Gongylonema</taxon>
    </lineage>
</organism>
<dbReference type="AlphaFoldDB" id="A0A183E077"/>
<keyword evidence="2" id="KW-1185">Reference proteome</keyword>
<dbReference type="EMBL" id="UYRT01081181">
    <property type="protein sequence ID" value="VDN24046.1"/>
    <property type="molecule type" value="Genomic_DNA"/>
</dbReference>
<protein>
    <submittedName>
        <fullName evidence="3">Squalene/phytoene synthase</fullName>
    </submittedName>
</protein>
<sequence length="79" mass="9241">MIAQHYWPERTKPRALWLYNKVLEGRKNILSQMEDKEQLAEDEIAGRGQLVNRGLPILGADQYRCTRCFRPDLSIADPR</sequence>
<gene>
    <name evidence="1" type="ORF">GPUH_LOCUS14368</name>
</gene>
<proteinExistence type="predicted"/>
<accession>A0A183E077</accession>
<reference evidence="3" key="1">
    <citation type="submission" date="2016-06" db="UniProtKB">
        <authorList>
            <consortium name="WormBaseParasite"/>
        </authorList>
    </citation>
    <scope>IDENTIFICATION</scope>
</reference>
<evidence type="ECO:0000313" key="3">
    <source>
        <dbReference type="WBParaSite" id="GPUH_0001438701-mRNA-1"/>
    </source>
</evidence>
<reference evidence="1 2" key="2">
    <citation type="submission" date="2018-11" db="EMBL/GenBank/DDBJ databases">
        <authorList>
            <consortium name="Pathogen Informatics"/>
        </authorList>
    </citation>
    <scope>NUCLEOTIDE SEQUENCE [LARGE SCALE GENOMIC DNA]</scope>
</reference>